<dbReference type="Pfam" id="PF02666">
    <property type="entry name" value="PS_Dcarbxylase"/>
    <property type="match status" value="1"/>
</dbReference>
<protein>
    <recommendedName>
        <fullName evidence="4">Phosphatidylserine decarboxylase</fullName>
    </recommendedName>
</protein>
<dbReference type="PANTHER" id="PTHR10067:SF6">
    <property type="entry name" value="PHOSPHATIDYLSERINE DECARBOXYLASE PROENZYME, MITOCHONDRIAL"/>
    <property type="match status" value="1"/>
</dbReference>
<accession>A0A382L6Q9</accession>
<sequence length="143" mass="15738">MNYLPARSVGNLRNMSNAFGQFLVKLQCWVPAHLLSRLVGAFACCRITVIKNALIRGFIWLYNIDTGEAENPVPAGYPDFNAFFSRSLRPGSRPLDNSPSGVVSPADGTITQIGRITDQQLIQAKHLSYSLPQLFGDQEVGNQ</sequence>
<gene>
    <name evidence="3" type="ORF">METZ01_LOCUS285230</name>
</gene>
<evidence type="ECO:0008006" key="4">
    <source>
        <dbReference type="Google" id="ProtNLM"/>
    </source>
</evidence>
<name>A0A382L6Q9_9ZZZZ</name>
<evidence type="ECO:0000256" key="2">
    <source>
        <dbReference type="ARBA" id="ARBA00023239"/>
    </source>
</evidence>
<dbReference type="GO" id="GO:0006646">
    <property type="term" value="P:phosphatidylethanolamine biosynthetic process"/>
    <property type="evidence" value="ECO:0007669"/>
    <property type="project" value="TreeGrafter"/>
</dbReference>
<reference evidence="3" key="1">
    <citation type="submission" date="2018-05" db="EMBL/GenBank/DDBJ databases">
        <authorList>
            <person name="Lanie J.A."/>
            <person name="Ng W.-L."/>
            <person name="Kazmierczak K.M."/>
            <person name="Andrzejewski T.M."/>
            <person name="Davidsen T.M."/>
            <person name="Wayne K.J."/>
            <person name="Tettelin H."/>
            <person name="Glass J.I."/>
            <person name="Rusch D."/>
            <person name="Podicherti R."/>
            <person name="Tsui H.-C.T."/>
            <person name="Winkler M.E."/>
        </authorList>
    </citation>
    <scope>NUCLEOTIDE SEQUENCE</scope>
</reference>
<proteinExistence type="predicted"/>
<dbReference type="EMBL" id="UINC01085128">
    <property type="protein sequence ID" value="SVC32376.1"/>
    <property type="molecule type" value="Genomic_DNA"/>
</dbReference>
<organism evidence="3">
    <name type="scientific">marine metagenome</name>
    <dbReference type="NCBI Taxonomy" id="408172"/>
    <lineage>
        <taxon>unclassified sequences</taxon>
        <taxon>metagenomes</taxon>
        <taxon>ecological metagenomes</taxon>
    </lineage>
</organism>
<dbReference type="AlphaFoldDB" id="A0A382L6Q9"/>
<keyword evidence="2" id="KW-0456">Lyase</keyword>
<keyword evidence="1" id="KW-0210">Decarboxylase</keyword>
<feature type="non-terminal residue" evidence="3">
    <location>
        <position position="143"/>
    </location>
</feature>
<evidence type="ECO:0000256" key="1">
    <source>
        <dbReference type="ARBA" id="ARBA00022793"/>
    </source>
</evidence>
<dbReference type="GO" id="GO:0004609">
    <property type="term" value="F:phosphatidylserine decarboxylase activity"/>
    <property type="evidence" value="ECO:0007669"/>
    <property type="project" value="InterPro"/>
</dbReference>
<dbReference type="PANTHER" id="PTHR10067">
    <property type="entry name" value="PHOSPHATIDYLSERINE DECARBOXYLASE"/>
    <property type="match status" value="1"/>
</dbReference>
<evidence type="ECO:0000313" key="3">
    <source>
        <dbReference type="EMBL" id="SVC32376.1"/>
    </source>
</evidence>
<dbReference type="InterPro" id="IPR003817">
    <property type="entry name" value="PS_Dcarbxylase"/>
</dbReference>